<dbReference type="AlphaFoldDB" id="A0A0F9NNA2"/>
<protein>
    <submittedName>
        <fullName evidence="1">Uncharacterized protein</fullName>
    </submittedName>
</protein>
<proteinExistence type="predicted"/>
<dbReference type="EMBL" id="LAZR01003189">
    <property type="protein sequence ID" value="KKN20995.1"/>
    <property type="molecule type" value="Genomic_DNA"/>
</dbReference>
<evidence type="ECO:0000313" key="1">
    <source>
        <dbReference type="EMBL" id="KKN20995.1"/>
    </source>
</evidence>
<name>A0A0F9NNA2_9ZZZZ</name>
<accession>A0A0F9NNA2</accession>
<sequence>MTRKTVNVVFYRTANDREPVKDWLLKLDKGDRSVIGTDLKTVEYGWQRRETEGRVLSEWEQENDTAQTRWQLSR</sequence>
<reference evidence="1" key="1">
    <citation type="journal article" date="2015" name="Nature">
        <title>Complex archaea that bridge the gap between prokaryotes and eukaryotes.</title>
        <authorList>
            <person name="Spang A."/>
            <person name="Saw J.H."/>
            <person name="Jorgensen S.L."/>
            <person name="Zaremba-Niedzwiedzka K."/>
            <person name="Martijn J."/>
            <person name="Lind A.E."/>
            <person name="van Eijk R."/>
            <person name="Schleper C."/>
            <person name="Guy L."/>
            <person name="Ettema T.J."/>
        </authorList>
    </citation>
    <scope>NUCLEOTIDE SEQUENCE</scope>
</reference>
<organism evidence="1">
    <name type="scientific">marine sediment metagenome</name>
    <dbReference type="NCBI Taxonomy" id="412755"/>
    <lineage>
        <taxon>unclassified sequences</taxon>
        <taxon>metagenomes</taxon>
        <taxon>ecological metagenomes</taxon>
    </lineage>
</organism>
<gene>
    <name evidence="1" type="ORF">LCGC14_0929930</name>
</gene>
<comment type="caution">
    <text evidence="1">The sequence shown here is derived from an EMBL/GenBank/DDBJ whole genome shotgun (WGS) entry which is preliminary data.</text>
</comment>